<keyword evidence="5 8" id="KW-0819">tRNA processing</keyword>
<dbReference type="EMBL" id="CP008887">
    <property type="protein sequence ID" value="AIU70236.1"/>
    <property type="molecule type" value="Genomic_DNA"/>
</dbReference>
<dbReference type="FunFam" id="3.30.56.70:FF:000001">
    <property type="entry name" value="tRNA (guanine(26)-N(2))-dimethyltransferase"/>
    <property type="match status" value="1"/>
</dbReference>
<dbReference type="InterPro" id="IPR002905">
    <property type="entry name" value="Trm1"/>
</dbReference>
<organism evidence="10 11">
    <name type="scientific">Thermococcus eurythermalis</name>
    <dbReference type="NCBI Taxonomy" id="1505907"/>
    <lineage>
        <taxon>Archaea</taxon>
        <taxon>Methanobacteriati</taxon>
        <taxon>Methanobacteriota</taxon>
        <taxon>Thermococci</taxon>
        <taxon>Thermococcales</taxon>
        <taxon>Thermococcaceae</taxon>
        <taxon>Thermococcus</taxon>
    </lineage>
</organism>
<dbReference type="GO" id="GO:0000049">
    <property type="term" value="F:tRNA binding"/>
    <property type="evidence" value="ECO:0007669"/>
    <property type="project" value="UniProtKB-UniRule"/>
</dbReference>
<dbReference type="SUPFAM" id="SSF53335">
    <property type="entry name" value="S-adenosyl-L-methionine-dependent methyltransferases"/>
    <property type="match status" value="1"/>
</dbReference>
<dbReference type="GO" id="GO:0160104">
    <property type="term" value="F:tRNA (guanine(26)-N2)-dimethyltransferase activity"/>
    <property type="evidence" value="ECO:0007669"/>
    <property type="project" value="UniProtKB-UniRule"/>
</dbReference>
<dbReference type="InterPro" id="IPR029063">
    <property type="entry name" value="SAM-dependent_MTases_sf"/>
</dbReference>
<dbReference type="STRING" id="1505907.TEU_07760"/>
<dbReference type="EC" id="2.1.1.216" evidence="7 8"/>
<keyword evidence="4 8" id="KW-0949">S-adenosyl-L-methionine</keyword>
<comment type="similarity">
    <text evidence="8 9">Belongs to the class I-like SAM-binding methyltransferase superfamily. Trm1 family.</text>
</comment>
<sequence length="377" mass="43194">MELVEVREGSARFLVPKAERIYDAPVFYNPVMALNRDISVLTARVLDPKRVLDALSATGIRGIRYGLESHAEEIWLNDISEEAYTLMKKNVLLNFEGELYEEGDRSYLWGEKLVVINKGDANRLMAENFRYFDLLDLDPFGSPMEFLDTALRSVKRRGVLAVTATDTGVLCGAYARACLKNYLARPIRGELCHEAGLRILIGTIVRYAAKYDLGVEVLLAYYRDHYFRAFLRFRSGAKKAEKSLFRLGYLWQDESGKFTYEETFLPEKPKAFGPMWLGPLKDEEFMEGLTKELEDFAPAHKKTRPFVELMREELDVPFHYDTHALARRHNLQVGKLAGIIEALRERGYRATKTHFSPTAVKTDAPFEEVLDVLKSLQ</sequence>
<dbReference type="Proteomes" id="UP000029980">
    <property type="component" value="Chromosome"/>
</dbReference>
<name>A0A097QUT2_9EURY</name>
<accession>A0A097QUT2</accession>
<comment type="catalytic activity">
    <reaction evidence="8">
        <text>guanosine(26) in tRNA + 2 S-adenosyl-L-methionine = N(2)-dimethylguanosine(26) in tRNA + 2 S-adenosyl-L-homocysteine + 2 H(+)</text>
        <dbReference type="Rhea" id="RHEA:43140"/>
        <dbReference type="Rhea" id="RHEA-COMP:10359"/>
        <dbReference type="Rhea" id="RHEA-COMP:10360"/>
        <dbReference type="ChEBI" id="CHEBI:15378"/>
        <dbReference type="ChEBI" id="CHEBI:57856"/>
        <dbReference type="ChEBI" id="CHEBI:59789"/>
        <dbReference type="ChEBI" id="CHEBI:74269"/>
        <dbReference type="ChEBI" id="CHEBI:74513"/>
        <dbReference type="EC" id="2.1.1.216"/>
    </reaction>
</comment>
<dbReference type="Gene3D" id="3.40.50.150">
    <property type="entry name" value="Vaccinia Virus protein VP39"/>
    <property type="match status" value="1"/>
</dbReference>
<dbReference type="InterPro" id="IPR042296">
    <property type="entry name" value="tRNA_met_Trm1_C"/>
</dbReference>
<dbReference type="HOGENOM" id="CLU_010862_5_1_2"/>
<dbReference type="InterPro" id="IPR022923">
    <property type="entry name" value="TRM1_arc_bac"/>
</dbReference>
<dbReference type="KEGG" id="teu:TEU_07760"/>
<dbReference type="PROSITE" id="PS51626">
    <property type="entry name" value="SAM_MT_TRM1"/>
    <property type="match status" value="1"/>
</dbReference>
<protein>
    <recommendedName>
        <fullName evidence="7 8">tRNA (guanine(26)-N(2))-dimethyltransferase</fullName>
        <ecNumber evidence="7 8">2.1.1.216</ecNumber>
    </recommendedName>
    <alternativeName>
        <fullName evidence="8">tRNA 2,2-dimethylguanosine-26 methyltransferase</fullName>
    </alternativeName>
    <alternativeName>
        <fullName evidence="8">tRNA(guanine-26,N(2)-N(2)) methyltransferase</fullName>
    </alternativeName>
    <alternativeName>
        <fullName evidence="8">tRNA(m(2,2)G26)dimethyltransferase</fullName>
    </alternativeName>
</protein>
<dbReference type="FunFam" id="3.40.50.150:FF:000272">
    <property type="entry name" value="tRNA (guanine(26)-N(2))-dimethyltransferase"/>
    <property type="match status" value="1"/>
</dbReference>
<evidence type="ECO:0000256" key="2">
    <source>
        <dbReference type="ARBA" id="ARBA00022603"/>
    </source>
</evidence>
<evidence type="ECO:0000256" key="5">
    <source>
        <dbReference type="ARBA" id="ARBA00022694"/>
    </source>
</evidence>
<keyword evidence="11" id="KW-1185">Reference proteome</keyword>
<feature type="binding site" evidence="8">
    <location>
        <position position="61"/>
    </location>
    <ligand>
        <name>S-adenosyl-L-methionine</name>
        <dbReference type="ChEBI" id="CHEBI:59789"/>
    </ligand>
</feature>
<proteinExistence type="inferred from homology"/>
<evidence type="ECO:0000256" key="8">
    <source>
        <dbReference type="HAMAP-Rule" id="MF_00290"/>
    </source>
</evidence>
<dbReference type="AlphaFoldDB" id="A0A097QUT2"/>
<evidence type="ECO:0000256" key="7">
    <source>
        <dbReference type="ARBA" id="ARBA00039099"/>
    </source>
</evidence>
<dbReference type="CDD" id="cd02440">
    <property type="entry name" value="AdoMet_MTases"/>
    <property type="match status" value="1"/>
</dbReference>
<dbReference type="OrthoDB" id="372177at2157"/>
<evidence type="ECO:0000256" key="4">
    <source>
        <dbReference type="ARBA" id="ARBA00022691"/>
    </source>
</evidence>
<feature type="binding site" evidence="8">
    <location>
        <position position="121"/>
    </location>
    <ligand>
        <name>S-adenosyl-L-methionine</name>
        <dbReference type="ChEBI" id="CHEBI:59789"/>
    </ligand>
</feature>
<dbReference type="NCBIfam" id="TIGR00308">
    <property type="entry name" value="TRM1"/>
    <property type="match status" value="1"/>
</dbReference>
<evidence type="ECO:0000256" key="1">
    <source>
        <dbReference type="ARBA" id="ARBA00022555"/>
    </source>
</evidence>
<feature type="binding site" evidence="8">
    <location>
        <position position="36"/>
    </location>
    <ligand>
        <name>S-adenosyl-L-methionine</name>
        <dbReference type="ChEBI" id="CHEBI:59789"/>
    </ligand>
</feature>
<evidence type="ECO:0000256" key="9">
    <source>
        <dbReference type="PROSITE-ProRule" id="PRU00958"/>
    </source>
</evidence>
<dbReference type="HAMAP" id="MF_00290">
    <property type="entry name" value="tRNA_dimethyltr_TRM1"/>
    <property type="match status" value="1"/>
</dbReference>
<reference evidence="10 11" key="1">
    <citation type="journal article" date="2015" name="Int. J. Syst. Evol. Microbiol.">
        <title>Thermococcus eurythermalis sp. nov., a conditional piezophilic hyperthermophilic archaeon with a wide temperature range isolated from an oil-immersed chimney in the Guaymas Basin.</title>
        <authorList>
            <person name="Zhao W."/>
            <person name="Zeng X."/>
            <person name="Xiao X."/>
        </authorList>
    </citation>
    <scope>NUCLEOTIDE SEQUENCE [LARGE SCALE GENOMIC DNA]</scope>
    <source>
        <strain evidence="10 11">A501</strain>
    </source>
</reference>
<evidence type="ECO:0000256" key="3">
    <source>
        <dbReference type="ARBA" id="ARBA00022679"/>
    </source>
</evidence>
<comment type="caution">
    <text evidence="8">Lacks conserved residue(s) required for the propagation of feature annotation.</text>
</comment>
<keyword evidence="1 8" id="KW-0820">tRNA-binding</keyword>
<dbReference type="RefSeq" id="WP_050003210.1">
    <property type="nucleotide sequence ID" value="NZ_CP008887.1"/>
</dbReference>
<keyword evidence="6 8" id="KW-0694">RNA-binding</keyword>
<dbReference type="GO" id="GO:0002940">
    <property type="term" value="P:tRNA N2-guanine methylation"/>
    <property type="evidence" value="ECO:0007669"/>
    <property type="project" value="TreeGrafter"/>
</dbReference>
<gene>
    <name evidence="8" type="primary">trm1</name>
    <name evidence="10" type="ORF">TEU_07760</name>
</gene>
<keyword evidence="2 8" id="KW-0489">Methyltransferase</keyword>
<feature type="binding site" evidence="8">
    <location>
        <position position="120"/>
    </location>
    <ligand>
        <name>S-adenosyl-L-methionine</name>
        <dbReference type="ChEBI" id="CHEBI:59789"/>
    </ligand>
</feature>
<comment type="function">
    <text evidence="8">Dimethylates a single guanine residue at position 26 of a number of tRNAs using S-adenosyl-L-methionine as donor of the methyl groups.</text>
</comment>
<dbReference type="Pfam" id="PF02005">
    <property type="entry name" value="TRM"/>
    <property type="match status" value="1"/>
</dbReference>
<dbReference type="PANTHER" id="PTHR10631:SF3">
    <property type="entry name" value="TRNA (GUANINE(26)-N(2))-DIMETHYLTRANSFERASE"/>
    <property type="match status" value="1"/>
</dbReference>
<evidence type="ECO:0000313" key="10">
    <source>
        <dbReference type="EMBL" id="AIU70236.1"/>
    </source>
</evidence>
<evidence type="ECO:0000313" key="11">
    <source>
        <dbReference type="Proteomes" id="UP000029980"/>
    </source>
</evidence>
<feature type="binding site" evidence="8">
    <location>
        <position position="78"/>
    </location>
    <ligand>
        <name>S-adenosyl-L-methionine</name>
        <dbReference type="ChEBI" id="CHEBI:59789"/>
    </ligand>
</feature>
<dbReference type="Gene3D" id="3.30.56.70">
    <property type="entry name" value="N2,N2-dimethylguanosine tRNA methyltransferase, C-terminal domain"/>
    <property type="match status" value="1"/>
</dbReference>
<dbReference type="PANTHER" id="PTHR10631">
    <property type="entry name" value="N 2 ,N 2 -DIMETHYLGUANOSINE TRNA METHYLTRANSFERASE"/>
    <property type="match status" value="1"/>
</dbReference>
<dbReference type="GeneID" id="25153331"/>
<keyword evidence="3 8" id="KW-0808">Transferase</keyword>
<evidence type="ECO:0000256" key="6">
    <source>
        <dbReference type="ARBA" id="ARBA00022884"/>
    </source>
</evidence>